<dbReference type="Gene3D" id="3.40.50.720">
    <property type="entry name" value="NAD(P)-binding Rossmann-like Domain"/>
    <property type="match status" value="1"/>
</dbReference>
<evidence type="ECO:0000259" key="1">
    <source>
        <dbReference type="Pfam" id="PF01370"/>
    </source>
</evidence>
<dbReference type="InterPro" id="IPR050177">
    <property type="entry name" value="Lipid_A_modif_metabolic_enz"/>
</dbReference>
<dbReference type="Proteomes" id="UP000423396">
    <property type="component" value="Chromosome"/>
</dbReference>
<sequence length="307" mass="34601">MSYVITGGAGYIGSHLVDALTKLYNDIVVIDDFSNGNYVNKKAKYLKIDLRDSSISSLKIPAGSILYHLAANPDVRTSMINSYEHFSRDVIATFNVLEMARRNDVSLLIFASSSTVYGETGKIPTPENTELKPISNYGVFKLLGEHLLEYYSRVYGIKGVSIRLANVTGGRVSHGVIRDFVEKLRKNPYKLEILGNGKQRKSYIYITDVIDAFLTLEKKFNGLYDVFNVGNEDWITVDEIAKIVEEEMNLTPVHEYVDKGEGRGWVGDVRFMLLDISKIKQLGWKPNYSSAQAVRLAVRDLIYGYKL</sequence>
<reference evidence="2 3" key="1">
    <citation type="submission" date="2019-10" db="EMBL/GenBank/DDBJ databases">
        <title>Genome Sequences from Six Type Strain Members of the Archaeal Family Sulfolobaceae: Acidianus ambivalens, Acidianus infernus, Metallosphaera prunae, Stygiolobus azoricus, Sulfolobus metallicus, and Sulfurisphaera ohwakuensis.</title>
        <authorList>
            <person name="Counts J.A."/>
            <person name="Kelly R.M."/>
        </authorList>
    </citation>
    <scope>NUCLEOTIDE SEQUENCE [LARGE SCALE GENOMIC DNA]</scope>
    <source>
        <strain evidence="2 3">FC6</strain>
    </source>
</reference>
<dbReference type="PANTHER" id="PTHR43245:SF13">
    <property type="entry name" value="UDP-D-APIOSE_UDP-D-XYLOSE SYNTHASE 2"/>
    <property type="match status" value="1"/>
</dbReference>
<dbReference type="RefSeq" id="WP_156005023.1">
    <property type="nucleotide sequence ID" value="NZ_CP045483.1"/>
</dbReference>
<dbReference type="InterPro" id="IPR036291">
    <property type="entry name" value="NAD(P)-bd_dom_sf"/>
</dbReference>
<evidence type="ECO:0000313" key="3">
    <source>
        <dbReference type="Proteomes" id="UP000423396"/>
    </source>
</evidence>
<accession>A0A650CM92</accession>
<evidence type="ECO:0000313" key="2">
    <source>
        <dbReference type="EMBL" id="QGR18802.1"/>
    </source>
</evidence>
<keyword evidence="3" id="KW-1185">Reference proteome</keyword>
<dbReference type="AlphaFoldDB" id="A0A650CM92"/>
<protein>
    <submittedName>
        <fullName evidence="2">NAD-dependent epimerase/dehydratase family protein</fullName>
    </submittedName>
</protein>
<dbReference type="KEGG" id="sazo:D1868_01540"/>
<dbReference type="Pfam" id="PF01370">
    <property type="entry name" value="Epimerase"/>
    <property type="match status" value="1"/>
</dbReference>
<dbReference type="EMBL" id="CP045483">
    <property type="protein sequence ID" value="QGR18802.1"/>
    <property type="molecule type" value="Genomic_DNA"/>
</dbReference>
<dbReference type="InterPro" id="IPR001509">
    <property type="entry name" value="Epimerase_deHydtase"/>
</dbReference>
<dbReference type="PANTHER" id="PTHR43245">
    <property type="entry name" value="BIFUNCTIONAL POLYMYXIN RESISTANCE PROTEIN ARNA"/>
    <property type="match status" value="1"/>
</dbReference>
<gene>
    <name evidence="2" type="ORF">D1868_01540</name>
</gene>
<proteinExistence type="predicted"/>
<organism evidence="2 3">
    <name type="scientific">Stygiolobus azoricus</name>
    <dbReference type="NCBI Taxonomy" id="41675"/>
    <lineage>
        <taxon>Archaea</taxon>
        <taxon>Thermoproteota</taxon>
        <taxon>Thermoprotei</taxon>
        <taxon>Sulfolobales</taxon>
        <taxon>Sulfolobaceae</taxon>
        <taxon>Stygiolobus</taxon>
    </lineage>
</organism>
<dbReference type="OrthoDB" id="4907at2157"/>
<dbReference type="GeneID" id="42797716"/>
<feature type="domain" description="NAD-dependent epimerase/dehydratase" evidence="1">
    <location>
        <begin position="4"/>
        <end position="230"/>
    </location>
</feature>
<dbReference type="Gene3D" id="3.90.25.10">
    <property type="entry name" value="UDP-galactose 4-epimerase, domain 1"/>
    <property type="match status" value="1"/>
</dbReference>
<name>A0A650CM92_9CREN</name>
<dbReference type="SUPFAM" id="SSF51735">
    <property type="entry name" value="NAD(P)-binding Rossmann-fold domains"/>
    <property type="match status" value="1"/>
</dbReference>